<dbReference type="Proteomes" id="UP000281955">
    <property type="component" value="Unassembled WGS sequence"/>
</dbReference>
<dbReference type="Pfam" id="PF24821">
    <property type="entry name" value="DUF7711"/>
    <property type="match status" value="1"/>
</dbReference>
<accession>A0A420XSP8</accession>
<feature type="region of interest" description="Disordered" evidence="1">
    <location>
        <begin position="156"/>
        <end position="212"/>
    </location>
</feature>
<organism evidence="3 4">
    <name type="scientific">Motilibacter peucedani</name>
    <dbReference type="NCBI Taxonomy" id="598650"/>
    <lineage>
        <taxon>Bacteria</taxon>
        <taxon>Bacillati</taxon>
        <taxon>Actinomycetota</taxon>
        <taxon>Actinomycetes</taxon>
        <taxon>Motilibacterales</taxon>
        <taxon>Motilibacteraceae</taxon>
        <taxon>Motilibacter</taxon>
    </lineage>
</organism>
<dbReference type="InParanoid" id="A0A420XSP8"/>
<feature type="domain" description="DUF7711" evidence="2">
    <location>
        <begin position="1"/>
        <end position="154"/>
    </location>
</feature>
<gene>
    <name evidence="3" type="ORF">CLV35_1611</name>
</gene>
<protein>
    <recommendedName>
        <fullName evidence="2">DUF7711 domain-containing protein</fullName>
    </recommendedName>
</protein>
<feature type="compositionally biased region" description="Low complexity" evidence="1">
    <location>
        <begin position="165"/>
        <end position="176"/>
    </location>
</feature>
<evidence type="ECO:0000313" key="3">
    <source>
        <dbReference type="EMBL" id="RKS77908.1"/>
    </source>
</evidence>
<evidence type="ECO:0000259" key="2">
    <source>
        <dbReference type="Pfam" id="PF24821"/>
    </source>
</evidence>
<dbReference type="RefSeq" id="WP_121192888.1">
    <property type="nucleotide sequence ID" value="NZ_RBWV01000010.1"/>
</dbReference>
<keyword evidence="4" id="KW-1185">Reference proteome</keyword>
<dbReference type="AlphaFoldDB" id="A0A420XSP8"/>
<evidence type="ECO:0000313" key="4">
    <source>
        <dbReference type="Proteomes" id="UP000281955"/>
    </source>
</evidence>
<name>A0A420XSP8_9ACTN</name>
<dbReference type="OrthoDB" id="3529973at2"/>
<evidence type="ECO:0000256" key="1">
    <source>
        <dbReference type="SAM" id="MobiDB-lite"/>
    </source>
</evidence>
<dbReference type="InterPro" id="IPR056128">
    <property type="entry name" value="DUF7711"/>
</dbReference>
<reference evidence="3 4" key="1">
    <citation type="submission" date="2018-10" db="EMBL/GenBank/DDBJ databases">
        <title>Genomic Encyclopedia of Archaeal and Bacterial Type Strains, Phase II (KMG-II): from individual species to whole genera.</title>
        <authorList>
            <person name="Goeker M."/>
        </authorList>
    </citation>
    <scope>NUCLEOTIDE SEQUENCE [LARGE SCALE GENOMIC DNA]</scope>
    <source>
        <strain evidence="3 4">RP-AC37</strain>
    </source>
</reference>
<sequence length="212" mass="21882">MRRSRALHHLDDLVAAAGRLAAPGSIVSLPVRSLWVSGALADGAAELEVVQVAVALDMPADDLPLHLEPAGAQHWANAAGVATKPVTLLWRSTRAPLRTAGLERPLQVWDSATGRVDAALDALAEGAADVLREVEPPAEQLLAGLEADRDVSCARCGGPPPRTPSAGGRRAASTASPTRCGRCRAATSSCSTPSKEFAHSAKGTGRNARRAG</sequence>
<comment type="caution">
    <text evidence="3">The sequence shown here is derived from an EMBL/GenBank/DDBJ whole genome shotgun (WGS) entry which is preliminary data.</text>
</comment>
<dbReference type="EMBL" id="RBWV01000010">
    <property type="protein sequence ID" value="RKS77908.1"/>
    <property type="molecule type" value="Genomic_DNA"/>
</dbReference>
<proteinExistence type="predicted"/>